<accession>A0A345YM57</accession>
<evidence type="ECO:0000256" key="11">
    <source>
        <dbReference type="ARBA" id="ARBA00022840"/>
    </source>
</evidence>
<feature type="domain" description="ATP-grasp" evidence="20">
    <location>
        <begin position="133"/>
        <end position="328"/>
    </location>
</feature>
<evidence type="ECO:0000256" key="8">
    <source>
        <dbReference type="ARBA" id="ARBA00022723"/>
    </source>
</evidence>
<dbReference type="NCBIfam" id="NF003671">
    <property type="entry name" value="PRK05294.1"/>
    <property type="match status" value="1"/>
</dbReference>
<keyword evidence="9 19" id="KW-0677">Repeat</keyword>
<feature type="binding site" evidence="19">
    <location>
        <position position="802"/>
    </location>
    <ligand>
        <name>ATP</name>
        <dbReference type="ChEBI" id="CHEBI:30616"/>
        <label>2</label>
    </ligand>
</feature>
<name>A0A345YM57_9MICO</name>
<dbReference type="InterPro" id="IPR058047">
    <property type="entry name" value="CPSase_preATP-grasp"/>
</dbReference>
<dbReference type="NCBIfam" id="TIGR01369">
    <property type="entry name" value="CPSaseII_lrg"/>
    <property type="match status" value="1"/>
</dbReference>
<dbReference type="PROSITE" id="PS00867">
    <property type="entry name" value="CPSASE_2"/>
    <property type="match status" value="2"/>
</dbReference>
<evidence type="ECO:0000256" key="1">
    <source>
        <dbReference type="ARBA" id="ARBA00001936"/>
    </source>
</evidence>
<feature type="binding site" evidence="19">
    <location>
        <position position="801"/>
    </location>
    <ligand>
        <name>ATP</name>
        <dbReference type="ChEBI" id="CHEBI:30616"/>
        <label>2</label>
    </ligand>
</feature>
<evidence type="ECO:0000256" key="14">
    <source>
        <dbReference type="ARBA" id="ARBA00023211"/>
    </source>
</evidence>
<dbReference type="Proteomes" id="UP000282185">
    <property type="component" value="Unassembled WGS sequence"/>
</dbReference>
<comment type="domain">
    <text evidence="19">The large subunit is composed of 2 ATP-grasp domains that are involved in binding the 2 ATP molecules needed for carbamoyl phosphate synthesis. The N-terminal ATP-grasp domain (referred to as the carboxyphosphate synthetic component) catalyzes the ATP-dependent phosphorylation of hydrogencarbonate to carboxyphosphate and the subsequent nucleophilic attack by ammonia to form a carbamate intermediate. The C-terminal ATP-grasp domain (referred to as the carbamoyl phosphate synthetic component) then catalyzes the phosphorylation of carbamate with the second ATP to form the end product carbamoyl phosphate. The reactive and unstable enzyme intermediates are sequentially channeled from one active site to the next through the interior of the protein over a distance of at least 96 A.</text>
</comment>
<dbReference type="EMBL" id="CP031356">
    <property type="protein sequence ID" value="AXK45009.1"/>
    <property type="molecule type" value="Genomic_DNA"/>
</dbReference>
<dbReference type="RefSeq" id="WP_115412761.1">
    <property type="nucleotide sequence ID" value="NZ_CP031356.1"/>
</dbReference>
<evidence type="ECO:0000256" key="9">
    <source>
        <dbReference type="ARBA" id="ARBA00022737"/>
    </source>
</evidence>
<dbReference type="SMART" id="SM01096">
    <property type="entry name" value="CPSase_L_D3"/>
    <property type="match status" value="1"/>
</dbReference>
<dbReference type="InterPro" id="IPR033937">
    <property type="entry name" value="MGS_CPS_CarB"/>
</dbReference>
<keyword evidence="7 19" id="KW-0028">Amino-acid biosynthesis</keyword>
<dbReference type="InterPro" id="IPR013815">
    <property type="entry name" value="ATP_grasp_subdomain_1"/>
</dbReference>
<feature type="binding site" evidence="19">
    <location>
        <position position="301"/>
    </location>
    <ligand>
        <name>Mg(2+)</name>
        <dbReference type="ChEBI" id="CHEBI:18420"/>
        <label>2</label>
    </ligand>
</feature>
<comment type="subunit">
    <text evidence="18 19">Composed of two chains; the small (or glutamine) chain promotes the hydrolysis of glutamine to ammonia, which is used by the large (or ammonia) chain to synthesize carbamoyl phosphate. Tetramer of heterodimers (alpha,beta)4.</text>
</comment>
<feature type="binding site" evidence="19">
    <location>
        <position position="175"/>
    </location>
    <ligand>
        <name>ATP</name>
        <dbReference type="ChEBI" id="CHEBI:30616"/>
        <label>1</label>
    </ligand>
</feature>
<dbReference type="Gene3D" id="3.30.1490.20">
    <property type="entry name" value="ATP-grasp fold, A domain"/>
    <property type="match status" value="1"/>
</dbReference>
<evidence type="ECO:0000256" key="17">
    <source>
        <dbReference type="ARBA" id="ARBA00057223"/>
    </source>
</evidence>
<feature type="binding site" evidence="19">
    <location>
        <position position="208"/>
    </location>
    <ligand>
        <name>ATP</name>
        <dbReference type="ChEBI" id="CHEBI:30616"/>
        <label>1</label>
    </ligand>
</feature>
<feature type="binding site" evidence="19">
    <location>
        <position position="169"/>
    </location>
    <ligand>
        <name>ATP</name>
        <dbReference type="ChEBI" id="CHEBI:30616"/>
        <label>1</label>
    </ligand>
</feature>
<feature type="binding site" evidence="19">
    <location>
        <position position="299"/>
    </location>
    <ligand>
        <name>ATP</name>
        <dbReference type="ChEBI" id="CHEBI:30616"/>
        <label>1</label>
    </ligand>
</feature>
<dbReference type="Pfam" id="PF02786">
    <property type="entry name" value="CPSase_L_D2"/>
    <property type="match status" value="2"/>
</dbReference>
<evidence type="ECO:0000256" key="10">
    <source>
        <dbReference type="ARBA" id="ARBA00022741"/>
    </source>
</evidence>
<dbReference type="InterPro" id="IPR006275">
    <property type="entry name" value="CPSase_lsu"/>
</dbReference>
<feature type="binding site" evidence="19">
    <location>
        <position position="241"/>
    </location>
    <ligand>
        <name>ATP</name>
        <dbReference type="ChEBI" id="CHEBI:30616"/>
        <label>1</label>
    </ligand>
</feature>
<evidence type="ECO:0000256" key="19">
    <source>
        <dbReference type="HAMAP-Rule" id="MF_01210"/>
    </source>
</evidence>
<dbReference type="EC" id="6.3.5.5" evidence="19"/>
<evidence type="ECO:0000259" key="21">
    <source>
        <dbReference type="PROSITE" id="PS51855"/>
    </source>
</evidence>
<feature type="binding site" evidence="19">
    <location>
        <position position="844"/>
    </location>
    <ligand>
        <name>Mn(2+)</name>
        <dbReference type="ChEBI" id="CHEBI:29035"/>
        <label>3</label>
    </ligand>
</feature>
<dbReference type="NCBIfam" id="NF009455">
    <property type="entry name" value="PRK12815.1"/>
    <property type="match status" value="1"/>
</dbReference>
<comment type="similarity">
    <text evidence="4 19">Belongs to the CarB family.</text>
</comment>
<feature type="binding site" evidence="19">
    <location>
        <position position="299"/>
    </location>
    <ligand>
        <name>Mg(2+)</name>
        <dbReference type="ChEBI" id="CHEBI:18420"/>
        <label>2</label>
    </ligand>
</feature>
<dbReference type="GO" id="GO:0044205">
    <property type="term" value="P:'de novo' UMP biosynthetic process"/>
    <property type="evidence" value="ECO:0007669"/>
    <property type="project" value="UniProtKB-UniRule"/>
</dbReference>
<dbReference type="GO" id="GO:0006526">
    <property type="term" value="P:L-arginine biosynthetic process"/>
    <property type="evidence" value="ECO:0007669"/>
    <property type="project" value="UniProtKB-UniRule"/>
</dbReference>
<proteinExistence type="inferred from homology"/>
<evidence type="ECO:0000256" key="7">
    <source>
        <dbReference type="ARBA" id="ARBA00022605"/>
    </source>
</evidence>
<feature type="binding site" evidence="19">
    <location>
        <position position="858"/>
    </location>
    <ligand>
        <name>Mg(2+)</name>
        <dbReference type="ChEBI" id="CHEBI:18420"/>
        <label>4</label>
    </ligand>
</feature>
<feature type="binding site" evidence="19">
    <location>
        <position position="856"/>
    </location>
    <ligand>
        <name>Mn(2+)</name>
        <dbReference type="ChEBI" id="CHEBI:29035"/>
        <label>4</label>
    </ligand>
</feature>
<evidence type="ECO:0000256" key="13">
    <source>
        <dbReference type="ARBA" id="ARBA00022975"/>
    </source>
</evidence>
<dbReference type="Gene3D" id="3.40.50.20">
    <property type="match status" value="2"/>
</dbReference>
<evidence type="ECO:0000256" key="2">
    <source>
        <dbReference type="ARBA" id="ARBA00004812"/>
    </source>
</evidence>
<dbReference type="InterPro" id="IPR011761">
    <property type="entry name" value="ATP-grasp"/>
</dbReference>
<feature type="binding site" evidence="19">
    <location>
        <position position="844"/>
    </location>
    <ligand>
        <name>Mg(2+)</name>
        <dbReference type="ChEBI" id="CHEBI:18420"/>
        <label>3</label>
    </ligand>
</feature>
<keyword evidence="13 19" id="KW-0665">Pyrimidine biosynthesis</keyword>
<comment type="pathway">
    <text evidence="2 19">Pyrimidine metabolism; UMP biosynthesis via de novo pathway; (S)-dihydroorotate from bicarbonate: step 1/3.</text>
</comment>
<dbReference type="PROSITE" id="PS51855">
    <property type="entry name" value="MGS"/>
    <property type="match status" value="1"/>
</dbReference>
<feature type="binding site" evidence="19">
    <location>
        <position position="769"/>
    </location>
    <ligand>
        <name>ATP</name>
        <dbReference type="ChEBI" id="CHEBI:30616"/>
        <label>2</label>
    </ligand>
</feature>
<dbReference type="SUPFAM" id="SSF52440">
    <property type="entry name" value="PreATP-grasp domain"/>
    <property type="match status" value="2"/>
</dbReference>
<dbReference type="InterPro" id="IPR036914">
    <property type="entry name" value="MGS-like_dom_sf"/>
</dbReference>
<dbReference type="PRINTS" id="PR00098">
    <property type="entry name" value="CPSASE"/>
</dbReference>
<evidence type="ECO:0000256" key="15">
    <source>
        <dbReference type="ARBA" id="ARBA00047359"/>
    </source>
</evidence>
<dbReference type="SUPFAM" id="SSF52335">
    <property type="entry name" value="Methylglyoxal synthase-like"/>
    <property type="match status" value="1"/>
</dbReference>
<feature type="binding site" evidence="19">
    <location>
        <position position="856"/>
    </location>
    <ligand>
        <name>Mg(2+)</name>
        <dbReference type="ChEBI" id="CHEBI:18420"/>
        <label>3</label>
    </ligand>
</feature>
<dbReference type="Gene3D" id="1.10.1030.10">
    <property type="entry name" value="Carbamoyl-phosphate synthetase, large subunit oligomerisation domain"/>
    <property type="match status" value="1"/>
</dbReference>
<feature type="binding site" evidence="19">
    <location>
        <position position="301"/>
    </location>
    <ligand>
        <name>Mn(2+)</name>
        <dbReference type="ChEBI" id="CHEBI:29035"/>
        <label>2</label>
    </ligand>
</feature>
<keyword evidence="14" id="KW-0464">Manganese</keyword>
<evidence type="ECO:0000256" key="5">
    <source>
        <dbReference type="ARBA" id="ARBA00022571"/>
    </source>
</evidence>
<dbReference type="InterPro" id="IPR036897">
    <property type="entry name" value="CarbamoylP_synth_lsu_oligo_sf"/>
</dbReference>
<dbReference type="Pfam" id="PF02142">
    <property type="entry name" value="MGS"/>
    <property type="match status" value="1"/>
</dbReference>
<dbReference type="Gene3D" id="3.30.470.20">
    <property type="entry name" value="ATP-grasp fold, B domain"/>
    <property type="match status" value="2"/>
</dbReference>
<evidence type="ECO:0000313" key="24">
    <source>
        <dbReference type="Proteomes" id="UP000254236"/>
    </source>
</evidence>
<feature type="binding site" evidence="19">
    <location>
        <position position="856"/>
    </location>
    <ligand>
        <name>Mn(2+)</name>
        <dbReference type="ChEBI" id="CHEBI:29035"/>
        <label>3</label>
    </ligand>
</feature>
<feature type="binding site" evidence="19">
    <location>
        <position position="299"/>
    </location>
    <ligand>
        <name>Mg(2+)</name>
        <dbReference type="ChEBI" id="CHEBI:18420"/>
        <label>1</label>
    </ligand>
</feature>
<feature type="binding site" evidence="19">
    <location>
        <position position="776"/>
    </location>
    <ligand>
        <name>ATP</name>
        <dbReference type="ChEBI" id="CHEBI:30616"/>
        <label>2</label>
    </ligand>
</feature>
<dbReference type="PROSITE" id="PS00866">
    <property type="entry name" value="CPSASE_1"/>
    <property type="match status" value="2"/>
</dbReference>
<feature type="binding site" evidence="19">
    <location>
        <position position="243"/>
    </location>
    <ligand>
        <name>ATP</name>
        <dbReference type="ChEBI" id="CHEBI:30616"/>
        <label>1</label>
    </ligand>
</feature>
<evidence type="ECO:0000256" key="16">
    <source>
        <dbReference type="ARBA" id="ARBA00048816"/>
    </source>
</evidence>
<dbReference type="FunFam" id="1.10.1030.10:FF:000002">
    <property type="entry name" value="Carbamoyl-phosphate synthase large chain"/>
    <property type="match status" value="1"/>
</dbReference>
<dbReference type="EMBL" id="QSWH01000006">
    <property type="protein sequence ID" value="RRR21693.1"/>
    <property type="molecule type" value="Genomic_DNA"/>
</dbReference>
<feature type="binding site" evidence="19">
    <location>
        <position position="299"/>
    </location>
    <ligand>
        <name>Mn(2+)</name>
        <dbReference type="ChEBI" id="CHEBI:29035"/>
        <label>2</label>
    </ligand>
</feature>
<comment type="catalytic activity">
    <reaction evidence="15 19">
        <text>hydrogencarbonate + NH4(+) + 2 ATP = carbamoyl phosphate + 2 ADP + phosphate + 2 H(+)</text>
        <dbReference type="Rhea" id="RHEA:18029"/>
        <dbReference type="ChEBI" id="CHEBI:15378"/>
        <dbReference type="ChEBI" id="CHEBI:17544"/>
        <dbReference type="ChEBI" id="CHEBI:28938"/>
        <dbReference type="ChEBI" id="CHEBI:30616"/>
        <dbReference type="ChEBI" id="CHEBI:43474"/>
        <dbReference type="ChEBI" id="CHEBI:58228"/>
        <dbReference type="ChEBI" id="CHEBI:456216"/>
        <dbReference type="EC" id="6.3.4.16"/>
    </reaction>
</comment>
<dbReference type="Gene3D" id="3.40.50.1380">
    <property type="entry name" value="Methylglyoxal synthase-like domain"/>
    <property type="match status" value="1"/>
</dbReference>
<dbReference type="FunFam" id="3.30.470.20:FF:000014">
    <property type="entry name" value="Carbamoyl-phosphate synthase large chain"/>
    <property type="match status" value="1"/>
</dbReference>
<keyword evidence="24" id="KW-1185">Reference proteome</keyword>
<keyword evidence="8" id="KW-0479">Metal-binding</keyword>
<dbReference type="GO" id="GO:0046872">
    <property type="term" value="F:metal ion binding"/>
    <property type="evidence" value="ECO:0007669"/>
    <property type="project" value="UniProtKB-KW"/>
</dbReference>
<sequence>MPRRPDISSVLVIGSGPIVIGQAAEFDYSGTQACRVLREEGLRVILVNSNPATIMTDPDIADATYVEPIDPDIIRSIIAKERPDALLPTLGGQTALNAAIALADNGTLEEFGVEMIGASLEAIHKAEDRQQFKEVVERVGGESARSRICHTMDELLAAADDLGYPMVVRPSFTMGGLGSGMAYDEADLRRIGGDGLHYSPTSEVLLEESILGWKEFELELMRDGADNCVVICSIENVDPVGVHTGDSVTVAPALTLTDVELQRLRDLGIAIIREVGVDTGGCNVQFATHPETGRVVVIEMNPRVSRSSALASKATGFPIAKIAARVAIGYTLDEIRNDITGTTPASFEPALDYVVVKVPRFAFEKFPAADPTLTTTMKSVGEAMALGRNFTEALGKAQRSIDVQGASLSYLGEPPTAAEASTLIEAARVPTAGRLVDIARVLWAAAEGVLDPAETMDRLLEATSIDRWFLDQMLMVAEIAAEVRAAEVLDAELLSLAKRHGLSDEQIGALAGRSGDVIKGVREALGINPVYKTVDTCAAEFASRTPYHYSSYDQETEVEPRERPAVLILGSGPNRIGQGIEFDYSCVHAALALGDRSLPGGGYETVMINCNPETVSTDYDIADRLYFEPLTFEDVVEVYEAEKAAGPVAGVIVQLGGQTPLALARRLEDAGLPIIGTSPAAIDNAEDRGHFGALLAEANLPAPPYGTAWGLGDAIEVAARVGYPVLVRPSYVLGGRGMEIVFDEDGLIDYVGRNLPDGGRAEAPILIDSFLDTAIEIDVDALYDGTELYLGGVMEHIEEAGIHSGDSACTLPPVTLSDAVQERIRASTLAIAEGVGVRGLLNIQFALSHGVLYVLEANPRASRTVPFVAKATGVPLAQAAALLMAGSSIADLRRGGVLPAVGDGAVLPEDAPIAVKEAVMPFKRFRTHEGRAVDSVLGPEMRSTGEVMGMDSTFPLAFAKSQLAIGGQGLPTAGTVFVSVSDRDKRSLPLPVARLAALGFEILTTAGTGRVLSRYGIPCRVLRKASEPGEGASVIELVEGGQVDLVLNTPSGSNARVDGYAIRAAATSMDVPVITTLQEFQAAVQAIEARPVEPFEVTSLQAHTARLAAARAAQVGA</sequence>
<feature type="binding site" evidence="19">
    <location>
        <position position="285"/>
    </location>
    <ligand>
        <name>Mn(2+)</name>
        <dbReference type="ChEBI" id="CHEBI:29035"/>
        <label>1</label>
    </ligand>
</feature>
<feature type="binding site" evidence="19">
    <location>
        <position position="215"/>
    </location>
    <ligand>
        <name>ATP</name>
        <dbReference type="ChEBI" id="CHEBI:30616"/>
        <label>1</label>
    </ligand>
</feature>
<comment type="pathway">
    <text evidence="3 19">Amino-acid biosynthesis; L-arginine biosynthesis; carbamoyl phosphate from bicarbonate: step 1/1.</text>
</comment>
<evidence type="ECO:0000313" key="25">
    <source>
        <dbReference type="Proteomes" id="UP000282185"/>
    </source>
</evidence>
<dbReference type="EC" id="6.3.4.16" evidence="19"/>
<keyword evidence="10 19" id="KW-0547">Nucleotide-binding</keyword>
<feature type="domain" description="ATP-grasp" evidence="20">
    <location>
        <begin position="692"/>
        <end position="885"/>
    </location>
</feature>
<comment type="cofactor">
    <cofactor evidence="19">
        <name>Mg(2+)</name>
        <dbReference type="ChEBI" id="CHEBI:18420"/>
    </cofactor>
    <cofactor evidence="19">
        <name>Mn(2+)</name>
        <dbReference type="ChEBI" id="CHEBI:29035"/>
    </cofactor>
    <text evidence="19">Binds 4 Mg(2+) or Mn(2+) ions per subunit.</text>
</comment>
<dbReference type="SUPFAM" id="SSF48108">
    <property type="entry name" value="Carbamoyl phosphate synthetase, large subunit connection domain"/>
    <property type="match status" value="1"/>
</dbReference>
<feature type="region of interest" description="Allosteric domain" evidence="19">
    <location>
        <begin position="967"/>
        <end position="1117"/>
    </location>
</feature>
<dbReference type="GO" id="GO:0006541">
    <property type="term" value="P:glutamine metabolic process"/>
    <property type="evidence" value="ECO:0007669"/>
    <property type="project" value="TreeGrafter"/>
</dbReference>
<dbReference type="KEGG" id="bsau:DWV08_04870"/>
<dbReference type="GO" id="GO:0005524">
    <property type="term" value="F:ATP binding"/>
    <property type="evidence" value="ECO:0007669"/>
    <property type="project" value="UniProtKB-UniRule"/>
</dbReference>
<feature type="binding site" evidence="19">
    <location>
        <position position="771"/>
    </location>
    <ligand>
        <name>ATP</name>
        <dbReference type="ChEBI" id="CHEBI:30616"/>
        <label>2</label>
    </ligand>
</feature>
<dbReference type="InterPro" id="IPR011607">
    <property type="entry name" value="MGS-like_dom"/>
</dbReference>
<dbReference type="HAMAP" id="MF_01210_B">
    <property type="entry name" value="CPSase_L_chain_B"/>
    <property type="match status" value="1"/>
</dbReference>
<evidence type="ECO:0000313" key="22">
    <source>
        <dbReference type="EMBL" id="AXK45009.1"/>
    </source>
</evidence>
<feature type="domain" description="MGS-like" evidence="21">
    <location>
        <begin position="968"/>
        <end position="1110"/>
    </location>
</feature>
<protein>
    <recommendedName>
        <fullName evidence="19">Carbamoyl phosphate synthase large chain</fullName>
        <ecNumber evidence="19">6.3.4.16</ecNumber>
        <ecNumber evidence="19">6.3.5.5</ecNumber>
    </recommendedName>
    <alternativeName>
        <fullName evidence="19">Carbamoyl phosphate synthetase ammonia chain</fullName>
    </alternativeName>
</protein>
<feature type="binding site" evidence="19">
    <location>
        <position position="804"/>
    </location>
    <ligand>
        <name>ATP</name>
        <dbReference type="ChEBI" id="CHEBI:30616"/>
        <label>2</label>
    </ligand>
</feature>
<evidence type="ECO:0000313" key="23">
    <source>
        <dbReference type="EMBL" id="RRR21693.1"/>
    </source>
</evidence>
<organism evidence="23 25">
    <name type="scientific">Brachybacterium saurashtrense</name>
    <dbReference type="NCBI Taxonomy" id="556288"/>
    <lineage>
        <taxon>Bacteria</taxon>
        <taxon>Bacillati</taxon>
        <taxon>Actinomycetota</taxon>
        <taxon>Actinomycetes</taxon>
        <taxon>Micrococcales</taxon>
        <taxon>Dermabacteraceae</taxon>
        <taxon>Brachybacterium</taxon>
    </lineage>
</organism>
<reference evidence="23 25" key="2">
    <citation type="submission" date="2018-08" db="EMBL/GenBank/DDBJ databases">
        <title>Brachybacterium saurashtrense DSM 23186.</title>
        <authorList>
            <person name="Li Y."/>
        </authorList>
    </citation>
    <scope>NUCLEOTIDE SEQUENCE [LARGE SCALE GENOMIC DNA]</scope>
    <source>
        <strain evidence="23 25">DSM 23186</strain>
    </source>
</reference>
<feature type="region of interest" description="Carboxyphosphate synthetic domain" evidence="19">
    <location>
        <begin position="1"/>
        <end position="402"/>
    </location>
</feature>
<comment type="cofactor">
    <cofactor evidence="1">
        <name>Mn(2+)</name>
        <dbReference type="ChEBI" id="CHEBI:29035"/>
    </cofactor>
</comment>
<keyword evidence="6 19" id="KW-0436">Ligase</keyword>
<dbReference type="InterPro" id="IPR005479">
    <property type="entry name" value="CPAse_ATP-bd"/>
</dbReference>
<evidence type="ECO:0000256" key="6">
    <source>
        <dbReference type="ARBA" id="ARBA00022598"/>
    </source>
</evidence>
<dbReference type="FunFam" id="3.30.470.20:FF:000007">
    <property type="entry name" value="Carbamoyl-phosphate synthase large chain"/>
    <property type="match status" value="1"/>
</dbReference>
<dbReference type="GO" id="GO:0005737">
    <property type="term" value="C:cytoplasm"/>
    <property type="evidence" value="ECO:0007669"/>
    <property type="project" value="TreeGrafter"/>
</dbReference>
<keyword evidence="12" id="KW-0460">Magnesium</keyword>
<dbReference type="CDD" id="cd01424">
    <property type="entry name" value="MGS_CPS_II"/>
    <property type="match status" value="1"/>
</dbReference>
<feature type="binding site" evidence="19">
    <location>
        <position position="210"/>
    </location>
    <ligand>
        <name>ATP</name>
        <dbReference type="ChEBI" id="CHEBI:30616"/>
        <label>1</label>
    </ligand>
</feature>
<comment type="caution">
    <text evidence="19">Lacks conserved residue(s) required for the propagation of feature annotation.</text>
</comment>
<dbReference type="PANTHER" id="PTHR11405:SF53">
    <property type="entry name" value="CARBAMOYL-PHOSPHATE SYNTHASE [AMMONIA], MITOCHONDRIAL"/>
    <property type="match status" value="1"/>
</dbReference>
<dbReference type="OrthoDB" id="9804197at2"/>
<dbReference type="Pfam" id="PF02787">
    <property type="entry name" value="CPSase_L_D3"/>
    <property type="match status" value="1"/>
</dbReference>
<dbReference type="InterPro" id="IPR005480">
    <property type="entry name" value="CPSase_lsu_oligo"/>
</dbReference>
<dbReference type="InterPro" id="IPR005483">
    <property type="entry name" value="CPSase_dom"/>
</dbReference>
<feature type="binding site" evidence="19">
    <location>
        <position position="285"/>
    </location>
    <ligand>
        <name>Mg(2+)</name>
        <dbReference type="ChEBI" id="CHEBI:18420"/>
        <label>1</label>
    </ligand>
</feature>
<gene>
    <name evidence="19" type="primary">carB</name>
    <name evidence="22" type="ORF">DWV08_04870</name>
    <name evidence="23" type="ORF">DXU92_13445</name>
</gene>
<keyword evidence="5 19" id="KW-0055">Arginine biosynthesis</keyword>
<keyword evidence="11 19" id="KW-0067">ATP-binding</keyword>
<dbReference type="GO" id="GO:0004088">
    <property type="term" value="F:carbamoyl-phosphate synthase (glutamine-hydrolyzing) activity"/>
    <property type="evidence" value="ECO:0007669"/>
    <property type="project" value="UniProtKB-UniRule"/>
</dbReference>
<dbReference type="InterPro" id="IPR016185">
    <property type="entry name" value="PreATP-grasp_dom_sf"/>
</dbReference>
<feature type="binding site" evidence="19">
    <location>
        <position position="858"/>
    </location>
    <ligand>
        <name>Mn(2+)</name>
        <dbReference type="ChEBI" id="CHEBI:29035"/>
        <label>4</label>
    </ligand>
</feature>
<feature type="binding site" evidence="19">
    <location>
        <position position="176"/>
    </location>
    <ligand>
        <name>ATP</name>
        <dbReference type="ChEBI" id="CHEBI:30616"/>
        <label>1</label>
    </ligand>
</feature>
<comment type="catalytic activity">
    <reaction evidence="16 19">
        <text>hydrogencarbonate + L-glutamine + 2 ATP + H2O = carbamoyl phosphate + L-glutamate + 2 ADP + phosphate + 2 H(+)</text>
        <dbReference type="Rhea" id="RHEA:18633"/>
        <dbReference type="ChEBI" id="CHEBI:15377"/>
        <dbReference type="ChEBI" id="CHEBI:15378"/>
        <dbReference type="ChEBI" id="CHEBI:17544"/>
        <dbReference type="ChEBI" id="CHEBI:29985"/>
        <dbReference type="ChEBI" id="CHEBI:30616"/>
        <dbReference type="ChEBI" id="CHEBI:43474"/>
        <dbReference type="ChEBI" id="CHEBI:58228"/>
        <dbReference type="ChEBI" id="CHEBI:58359"/>
        <dbReference type="ChEBI" id="CHEBI:456216"/>
        <dbReference type="EC" id="6.3.5.5"/>
    </reaction>
</comment>
<feature type="binding site" evidence="19">
    <location>
        <position position="728"/>
    </location>
    <ligand>
        <name>ATP</name>
        <dbReference type="ChEBI" id="CHEBI:30616"/>
        <label>2</label>
    </ligand>
</feature>
<evidence type="ECO:0000256" key="12">
    <source>
        <dbReference type="ARBA" id="ARBA00022842"/>
    </source>
</evidence>
<feature type="binding site" evidence="19">
    <location>
        <position position="242"/>
    </location>
    <ligand>
        <name>ATP</name>
        <dbReference type="ChEBI" id="CHEBI:30616"/>
        <label>1</label>
    </ligand>
</feature>
<feature type="binding site" evidence="19">
    <location>
        <position position="129"/>
    </location>
    <ligand>
        <name>ATP</name>
        <dbReference type="ChEBI" id="CHEBI:30616"/>
        <label>1</label>
    </ligand>
</feature>
<feature type="binding site" evidence="19">
    <location>
        <position position="803"/>
    </location>
    <ligand>
        <name>ATP</name>
        <dbReference type="ChEBI" id="CHEBI:30616"/>
        <label>2</label>
    </ligand>
</feature>
<dbReference type="FunFam" id="3.40.50.20:FF:000001">
    <property type="entry name" value="Carbamoyl-phosphate synthase large chain"/>
    <property type="match status" value="2"/>
</dbReference>
<evidence type="ECO:0000259" key="20">
    <source>
        <dbReference type="PROSITE" id="PS50975"/>
    </source>
</evidence>
<evidence type="ECO:0000256" key="18">
    <source>
        <dbReference type="ARBA" id="ARBA00062056"/>
    </source>
</evidence>
<comment type="function">
    <text evidence="17 19">Large subunit of the glutamine-dependent carbamoyl phosphate synthetase (CPSase). CPSase catalyzes the formation of carbamoyl phosphate from the ammonia moiety of glutamine, carbonate, and phosphate donated by ATP, constituting the first step of 2 biosynthetic pathways, one leading to arginine and/or urea and the other to pyrimidine nucleotides. The large subunit (synthetase) binds the substrates ammonia (free or transferred from glutamine from the small subunit), hydrogencarbonate and ATP and carries out an ATP-coupled ligase reaction, activating hydrogencarbonate by forming carboxy phosphate which reacts with ammonia to form carbamoyl phosphate.</text>
</comment>
<dbReference type="AlphaFoldDB" id="A0A345YM57"/>
<feature type="binding site" evidence="19">
    <location>
        <position position="856"/>
    </location>
    <ligand>
        <name>Mg(2+)</name>
        <dbReference type="ChEBI" id="CHEBI:18420"/>
        <label>4</label>
    </ligand>
</feature>
<dbReference type="SMART" id="SM00851">
    <property type="entry name" value="MGS"/>
    <property type="match status" value="1"/>
</dbReference>
<evidence type="ECO:0000256" key="4">
    <source>
        <dbReference type="ARBA" id="ARBA00009799"/>
    </source>
</evidence>
<dbReference type="PANTHER" id="PTHR11405">
    <property type="entry name" value="CARBAMOYLTRANSFERASE FAMILY MEMBER"/>
    <property type="match status" value="1"/>
</dbReference>
<dbReference type="SUPFAM" id="SSF56059">
    <property type="entry name" value="Glutathione synthetase ATP-binding domain-like"/>
    <property type="match status" value="2"/>
</dbReference>
<dbReference type="Pfam" id="PF25596">
    <property type="entry name" value="CPSase_L_D1"/>
    <property type="match status" value="2"/>
</dbReference>
<feature type="binding site" evidence="19">
    <location>
        <position position="285"/>
    </location>
    <ligand>
        <name>ATP</name>
        <dbReference type="ChEBI" id="CHEBI:30616"/>
        <label>1</label>
    </ligand>
</feature>
<feature type="binding site" evidence="19">
    <location>
        <position position="299"/>
    </location>
    <ligand>
        <name>Mn(2+)</name>
        <dbReference type="ChEBI" id="CHEBI:29035"/>
        <label>1</label>
    </ligand>
</feature>
<feature type="binding site" evidence="19">
    <location>
        <position position="856"/>
    </location>
    <ligand>
        <name>ATP</name>
        <dbReference type="ChEBI" id="CHEBI:30616"/>
        <label>2</label>
    </ligand>
</feature>
<reference evidence="22 24" key="1">
    <citation type="submission" date="2018-07" db="EMBL/GenBank/DDBJ databases">
        <title>Brachybacterium saurashtrense DSM 23186 genome sequence.</title>
        <authorList>
            <person name="Guo L."/>
        </authorList>
    </citation>
    <scope>NUCLEOTIDE SEQUENCE [LARGE SCALE GENOMIC DNA]</scope>
    <source>
        <strain evidence="22 24">DSM 23186</strain>
    </source>
</reference>
<dbReference type="GO" id="GO:0004087">
    <property type="term" value="F:carbamoyl-phosphate synthase (ammonia) activity"/>
    <property type="evidence" value="ECO:0007669"/>
    <property type="project" value="UniProtKB-EC"/>
</dbReference>
<feature type="binding site" evidence="19">
    <location>
        <position position="844"/>
    </location>
    <ligand>
        <name>ATP</name>
        <dbReference type="ChEBI" id="CHEBI:30616"/>
        <label>2</label>
    </ligand>
</feature>
<dbReference type="Proteomes" id="UP000254236">
    <property type="component" value="Chromosome"/>
</dbReference>
<dbReference type="PROSITE" id="PS50975">
    <property type="entry name" value="ATP_GRASP"/>
    <property type="match status" value="2"/>
</dbReference>
<evidence type="ECO:0000256" key="3">
    <source>
        <dbReference type="ARBA" id="ARBA00005077"/>
    </source>
</evidence>